<sequence length="284" mass="33105">METGEGAAMLLLEESVQRMEKLAKSMEELGRRVKRTEKHSRRLAEELARRVKRAERLALRKEKHARRWAEELARRVKRAERLALRKEKHARRLAEKRAKMELPATKQFAEKEESVKMELPATVKEESVKMELPATVEFAEMEENLKMWRAMGEMEMEIVREELELQARRMGKPVADAGSEEGKPVADAGSKQGKRKRTRMVRLNQARVESAVPFRRPPYPVPPMPDWMLALAPEEIRKEELEMRAFVAKIQAIDEDFYTQYRLKGYVEVKVTEEVPDDEPGVQE</sequence>
<feature type="region of interest" description="Disordered" evidence="2">
    <location>
        <begin position="170"/>
        <end position="198"/>
    </location>
</feature>
<dbReference type="EMBL" id="CM029054">
    <property type="protein sequence ID" value="KAG2542994.1"/>
    <property type="molecule type" value="Genomic_DNA"/>
</dbReference>
<keyword evidence="4" id="KW-1185">Reference proteome</keyword>
<accession>A0A8T0N7H8</accession>
<evidence type="ECO:0000256" key="2">
    <source>
        <dbReference type="SAM" id="MobiDB-lite"/>
    </source>
</evidence>
<evidence type="ECO:0000313" key="4">
    <source>
        <dbReference type="Proteomes" id="UP000823388"/>
    </source>
</evidence>
<protein>
    <submittedName>
        <fullName evidence="3">Uncharacterized protein</fullName>
    </submittedName>
</protein>
<feature type="coiled-coil region" evidence="1">
    <location>
        <begin position="9"/>
        <end position="99"/>
    </location>
</feature>
<organism evidence="3 4">
    <name type="scientific">Panicum virgatum</name>
    <name type="common">Blackwell switchgrass</name>
    <dbReference type="NCBI Taxonomy" id="38727"/>
    <lineage>
        <taxon>Eukaryota</taxon>
        <taxon>Viridiplantae</taxon>
        <taxon>Streptophyta</taxon>
        <taxon>Embryophyta</taxon>
        <taxon>Tracheophyta</taxon>
        <taxon>Spermatophyta</taxon>
        <taxon>Magnoliopsida</taxon>
        <taxon>Liliopsida</taxon>
        <taxon>Poales</taxon>
        <taxon>Poaceae</taxon>
        <taxon>PACMAD clade</taxon>
        <taxon>Panicoideae</taxon>
        <taxon>Panicodae</taxon>
        <taxon>Paniceae</taxon>
        <taxon>Panicinae</taxon>
        <taxon>Panicum</taxon>
        <taxon>Panicum sect. Hiantes</taxon>
    </lineage>
</organism>
<reference evidence="3" key="1">
    <citation type="submission" date="2020-05" db="EMBL/GenBank/DDBJ databases">
        <title>WGS assembly of Panicum virgatum.</title>
        <authorList>
            <person name="Lovell J.T."/>
            <person name="Jenkins J."/>
            <person name="Shu S."/>
            <person name="Juenger T.E."/>
            <person name="Schmutz J."/>
        </authorList>
    </citation>
    <scope>NUCLEOTIDE SEQUENCE</scope>
    <source>
        <strain evidence="3">AP13</strain>
    </source>
</reference>
<dbReference type="AlphaFoldDB" id="A0A8T0N7H8"/>
<comment type="caution">
    <text evidence="3">The sequence shown here is derived from an EMBL/GenBank/DDBJ whole genome shotgun (WGS) entry which is preliminary data.</text>
</comment>
<evidence type="ECO:0000256" key="1">
    <source>
        <dbReference type="SAM" id="Coils"/>
    </source>
</evidence>
<name>A0A8T0N7H8_PANVG</name>
<dbReference type="Proteomes" id="UP000823388">
    <property type="component" value="Chromosome 9N"/>
</dbReference>
<keyword evidence="1" id="KW-0175">Coiled coil</keyword>
<gene>
    <name evidence="3" type="ORF">PVAP13_9NG797200</name>
</gene>
<proteinExistence type="predicted"/>
<evidence type="ECO:0000313" key="3">
    <source>
        <dbReference type="EMBL" id="KAG2542994.1"/>
    </source>
</evidence>